<feature type="compositionally biased region" description="Basic and acidic residues" evidence="1">
    <location>
        <begin position="90"/>
        <end position="99"/>
    </location>
</feature>
<evidence type="ECO:0000256" key="1">
    <source>
        <dbReference type="SAM" id="MobiDB-lite"/>
    </source>
</evidence>
<comment type="caution">
    <text evidence="2">The sequence shown here is derived from an EMBL/GenBank/DDBJ whole genome shotgun (WGS) entry which is preliminary data.</text>
</comment>
<sequence>KGRAAGRTAANGARHPRAPVPRSGVRRAARRGQRAPGGGRRRRQPSRPAGWRRGPRGAGLPRPRRQHLPDRWPQCHPARLRRRRPGHHPVRSDARPRGG</sequence>
<feature type="non-terminal residue" evidence="2">
    <location>
        <position position="99"/>
    </location>
</feature>
<proteinExistence type="predicted"/>
<feature type="compositionally biased region" description="Basic residues" evidence="1">
    <location>
        <begin position="24"/>
        <end position="45"/>
    </location>
</feature>
<reference evidence="2" key="1">
    <citation type="journal article" date="2019" name="Sci. Rep.">
        <title>Draft genome of Tanacetum cinerariifolium, the natural source of mosquito coil.</title>
        <authorList>
            <person name="Yamashiro T."/>
            <person name="Shiraishi A."/>
            <person name="Satake H."/>
            <person name="Nakayama K."/>
        </authorList>
    </citation>
    <scope>NUCLEOTIDE SEQUENCE</scope>
</reference>
<organism evidence="2">
    <name type="scientific">Tanacetum cinerariifolium</name>
    <name type="common">Dalmatian daisy</name>
    <name type="synonym">Chrysanthemum cinerariifolium</name>
    <dbReference type="NCBI Taxonomy" id="118510"/>
    <lineage>
        <taxon>Eukaryota</taxon>
        <taxon>Viridiplantae</taxon>
        <taxon>Streptophyta</taxon>
        <taxon>Embryophyta</taxon>
        <taxon>Tracheophyta</taxon>
        <taxon>Spermatophyta</taxon>
        <taxon>Magnoliopsida</taxon>
        <taxon>eudicotyledons</taxon>
        <taxon>Gunneridae</taxon>
        <taxon>Pentapetalae</taxon>
        <taxon>asterids</taxon>
        <taxon>campanulids</taxon>
        <taxon>Asterales</taxon>
        <taxon>Asteraceae</taxon>
        <taxon>Asteroideae</taxon>
        <taxon>Anthemideae</taxon>
        <taxon>Anthemidinae</taxon>
        <taxon>Tanacetum</taxon>
    </lineage>
</organism>
<gene>
    <name evidence="2" type="ORF">Tci_926037</name>
</gene>
<feature type="non-terminal residue" evidence="2">
    <location>
        <position position="1"/>
    </location>
</feature>
<dbReference type="EMBL" id="BKCJ011801968">
    <property type="protein sequence ID" value="GFD54068.1"/>
    <property type="molecule type" value="Genomic_DNA"/>
</dbReference>
<protein>
    <submittedName>
        <fullName evidence="2">Uncharacterized protein</fullName>
    </submittedName>
</protein>
<accession>A0A699X825</accession>
<feature type="region of interest" description="Disordered" evidence="1">
    <location>
        <begin position="1"/>
        <end position="99"/>
    </location>
</feature>
<name>A0A699X825_TANCI</name>
<dbReference type="AlphaFoldDB" id="A0A699X825"/>
<feature type="compositionally biased region" description="Low complexity" evidence="1">
    <location>
        <begin position="1"/>
        <end position="13"/>
    </location>
</feature>
<evidence type="ECO:0000313" key="2">
    <source>
        <dbReference type="EMBL" id="GFD54068.1"/>
    </source>
</evidence>
<feature type="compositionally biased region" description="Basic residues" evidence="1">
    <location>
        <begin position="78"/>
        <end position="89"/>
    </location>
</feature>